<dbReference type="AlphaFoldDB" id="A0A8R1E7H7"/>
<evidence type="ECO:0000256" key="11">
    <source>
        <dbReference type="ARBA" id="ARBA00023180"/>
    </source>
</evidence>
<evidence type="ECO:0000313" key="16">
    <source>
        <dbReference type="Proteomes" id="UP000005237"/>
    </source>
</evidence>
<dbReference type="GO" id="GO:0005886">
    <property type="term" value="C:plasma membrane"/>
    <property type="evidence" value="ECO:0007669"/>
    <property type="project" value="UniProtKB-SubCell"/>
</dbReference>
<evidence type="ECO:0000256" key="2">
    <source>
        <dbReference type="ARBA" id="ARBA00004251"/>
    </source>
</evidence>
<feature type="domain" description="Receptor ligand binding region" evidence="14">
    <location>
        <begin position="15"/>
        <end position="154"/>
    </location>
</feature>
<dbReference type="InterPro" id="IPR052612">
    <property type="entry name" value="ANP_Clearance_Receptor"/>
</dbReference>
<evidence type="ECO:0000256" key="9">
    <source>
        <dbReference type="ARBA" id="ARBA00023136"/>
    </source>
</evidence>
<evidence type="ECO:0000256" key="4">
    <source>
        <dbReference type="ARBA" id="ARBA00022475"/>
    </source>
</evidence>
<keyword evidence="13" id="KW-0141">cGMP biosynthesis</keyword>
<dbReference type="FunFam" id="3.40.50.2300:FF:000241">
    <property type="entry name" value="Guanylate cyclase"/>
    <property type="match status" value="1"/>
</dbReference>
<dbReference type="PANTHER" id="PTHR44755:SF8">
    <property type="entry name" value="RECEPTOR LIGAND BINDING REGION DOMAIN-CONTAINING PROTEIN"/>
    <property type="match status" value="1"/>
</dbReference>
<reference evidence="16" key="1">
    <citation type="submission" date="2010-08" db="EMBL/GenBank/DDBJ databases">
        <authorList>
            <consortium name="Caenorhabditis japonica Sequencing Consortium"/>
            <person name="Wilson R.K."/>
        </authorList>
    </citation>
    <scope>NUCLEOTIDE SEQUENCE [LARGE SCALE GENOMIC DNA]</scope>
    <source>
        <strain evidence="16">DF5081</strain>
    </source>
</reference>
<evidence type="ECO:0000313" key="15">
    <source>
        <dbReference type="EnsemblMetazoa" id="CJA27974b.1"/>
    </source>
</evidence>
<dbReference type="Pfam" id="PF01094">
    <property type="entry name" value="ANF_receptor"/>
    <property type="match status" value="1"/>
</dbReference>
<evidence type="ECO:0000256" key="7">
    <source>
        <dbReference type="ARBA" id="ARBA00022741"/>
    </source>
</evidence>
<keyword evidence="7" id="KW-0547">Nucleotide-binding</keyword>
<dbReference type="PANTHER" id="PTHR44755">
    <property type="entry name" value="NATRIURETIC PEPTIDE RECEPTOR 3-RELATED"/>
    <property type="match status" value="1"/>
</dbReference>
<dbReference type="GO" id="GO:0017046">
    <property type="term" value="F:peptide hormone binding"/>
    <property type="evidence" value="ECO:0007669"/>
    <property type="project" value="TreeGrafter"/>
</dbReference>
<protein>
    <recommendedName>
        <fullName evidence="3">guanylate cyclase</fullName>
        <ecNumber evidence="3">4.6.1.2</ecNumber>
    </recommendedName>
</protein>
<dbReference type="InterPro" id="IPR028082">
    <property type="entry name" value="Peripla_BP_I"/>
</dbReference>
<dbReference type="GO" id="GO:0000166">
    <property type="term" value="F:nucleotide binding"/>
    <property type="evidence" value="ECO:0007669"/>
    <property type="project" value="UniProtKB-KW"/>
</dbReference>
<keyword evidence="16" id="KW-1185">Reference proteome</keyword>
<evidence type="ECO:0000259" key="14">
    <source>
        <dbReference type="Pfam" id="PF01094"/>
    </source>
</evidence>
<dbReference type="Gene3D" id="3.40.50.2300">
    <property type="match status" value="1"/>
</dbReference>
<dbReference type="SUPFAM" id="SSF53822">
    <property type="entry name" value="Periplasmic binding protein-like I"/>
    <property type="match status" value="1"/>
</dbReference>
<evidence type="ECO:0000256" key="1">
    <source>
        <dbReference type="ARBA" id="ARBA00001436"/>
    </source>
</evidence>
<organism evidence="15 16">
    <name type="scientific">Caenorhabditis japonica</name>
    <dbReference type="NCBI Taxonomy" id="281687"/>
    <lineage>
        <taxon>Eukaryota</taxon>
        <taxon>Metazoa</taxon>
        <taxon>Ecdysozoa</taxon>
        <taxon>Nematoda</taxon>
        <taxon>Chromadorea</taxon>
        <taxon>Rhabditida</taxon>
        <taxon>Rhabditina</taxon>
        <taxon>Rhabditomorpha</taxon>
        <taxon>Rhabditoidea</taxon>
        <taxon>Rhabditidae</taxon>
        <taxon>Peloderinae</taxon>
        <taxon>Caenorhabditis</taxon>
    </lineage>
</organism>
<dbReference type="GO" id="GO:0038023">
    <property type="term" value="F:signaling receptor activity"/>
    <property type="evidence" value="ECO:0007669"/>
    <property type="project" value="TreeGrafter"/>
</dbReference>
<evidence type="ECO:0000256" key="5">
    <source>
        <dbReference type="ARBA" id="ARBA00022692"/>
    </source>
</evidence>
<keyword evidence="6" id="KW-0732">Signal</keyword>
<keyword evidence="10" id="KW-0675">Receptor</keyword>
<dbReference type="GO" id="GO:0007165">
    <property type="term" value="P:signal transduction"/>
    <property type="evidence" value="ECO:0007669"/>
    <property type="project" value="TreeGrafter"/>
</dbReference>
<evidence type="ECO:0000256" key="10">
    <source>
        <dbReference type="ARBA" id="ARBA00023170"/>
    </source>
</evidence>
<keyword evidence="8" id="KW-1133">Transmembrane helix</keyword>
<evidence type="ECO:0000256" key="8">
    <source>
        <dbReference type="ARBA" id="ARBA00022989"/>
    </source>
</evidence>
<keyword evidence="11" id="KW-0325">Glycoprotein</keyword>
<keyword evidence="12" id="KW-0456">Lyase</keyword>
<sequence>MSTTTNFKIGYRTSAGAVLVTRDRIRAEHLLDDFDFQFIPAFDECDESLAGGKTTELLEVLKVDLILGPTCNRPAVIASALASYYNIPILEWGLTTSQELADRKRFTTSVPFSVNSYSLALAIRSTLLQFEWSQYVYLYSNDGDNEKCESLKNDIQVNTDYYIGNRSRHVATCARDAPVTHVKMLNF</sequence>
<comment type="catalytic activity">
    <reaction evidence="1">
        <text>GTP = 3',5'-cyclic GMP + diphosphate</text>
        <dbReference type="Rhea" id="RHEA:13665"/>
        <dbReference type="ChEBI" id="CHEBI:33019"/>
        <dbReference type="ChEBI" id="CHEBI:37565"/>
        <dbReference type="ChEBI" id="CHEBI:57746"/>
        <dbReference type="EC" id="4.6.1.2"/>
    </reaction>
</comment>
<evidence type="ECO:0000256" key="12">
    <source>
        <dbReference type="ARBA" id="ARBA00023239"/>
    </source>
</evidence>
<keyword evidence="5" id="KW-0812">Transmembrane</keyword>
<dbReference type="EnsemblMetazoa" id="CJA27974b.1">
    <property type="protein sequence ID" value="CJA27974b.1"/>
    <property type="gene ID" value="WBGene00183548"/>
</dbReference>
<dbReference type="InterPro" id="IPR001828">
    <property type="entry name" value="ANF_lig-bd_rcpt"/>
</dbReference>
<dbReference type="Proteomes" id="UP000005237">
    <property type="component" value="Unassembled WGS sequence"/>
</dbReference>
<evidence type="ECO:0000256" key="6">
    <source>
        <dbReference type="ARBA" id="ARBA00022729"/>
    </source>
</evidence>
<name>A0A8R1E7H7_CAEJA</name>
<keyword evidence="9" id="KW-0472">Membrane</keyword>
<dbReference type="GO" id="GO:0004383">
    <property type="term" value="F:guanylate cyclase activity"/>
    <property type="evidence" value="ECO:0007669"/>
    <property type="project" value="UniProtKB-EC"/>
</dbReference>
<comment type="subcellular location">
    <subcellularLocation>
        <location evidence="2">Cell membrane</location>
        <topology evidence="2">Single-pass type I membrane protein</topology>
    </subcellularLocation>
</comment>
<evidence type="ECO:0000256" key="3">
    <source>
        <dbReference type="ARBA" id="ARBA00012202"/>
    </source>
</evidence>
<evidence type="ECO:0000256" key="13">
    <source>
        <dbReference type="ARBA" id="ARBA00023293"/>
    </source>
</evidence>
<proteinExistence type="predicted"/>
<dbReference type="CDD" id="cd06352">
    <property type="entry name" value="PBP1_NPR_GC-like"/>
    <property type="match status" value="1"/>
</dbReference>
<keyword evidence="4" id="KW-1003">Cell membrane</keyword>
<reference evidence="15" key="2">
    <citation type="submission" date="2022-06" db="UniProtKB">
        <authorList>
            <consortium name="EnsemblMetazoa"/>
        </authorList>
    </citation>
    <scope>IDENTIFICATION</scope>
    <source>
        <strain evidence="15">DF5081</strain>
    </source>
</reference>
<accession>A0A8R1E7H7</accession>
<dbReference type="EC" id="4.6.1.2" evidence="3"/>